<evidence type="ECO:0008006" key="3">
    <source>
        <dbReference type="Google" id="ProtNLM"/>
    </source>
</evidence>
<dbReference type="EMBL" id="CP120678">
    <property type="protein sequence ID" value="WIW70396.1"/>
    <property type="molecule type" value="Genomic_DNA"/>
</dbReference>
<dbReference type="InterPro" id="IPR011990">
    <property type="entry name" value="TPR-like_helical_dom_sf"/>
</dbReference>
<organism evidence="1 2">
    <name type="scientific">Selenobaculum gibii</name>
    <dbReference type="NCBI Taxonomy" id="3054208"/>
    <lineage>
        <taxon>Bacteria</taxon>
        <taxon>Bacillati</taxon>
        <taxon>Bacillota</taxon>
        <taxon>Negativicutes</taxon>
        <taxon>Selenomonadales</taxon>
        <taxon>Selenomonadaceae</taxon>
        <taxon>Selenobaculum</taxon>
    </lineage>
</organism>
<gene>
    <name evidence="1" type="ORF">P3F81_10945</name>
</gene>
<proteinExistence type="predicted"/>
<dbReference type="Gene3D" id="1.25.40.10">
    <property type="entry name" value="Tetratricopeptide repeat domain"/>
    <property type="match status" value="2"/>
</dbReference>
<dbReference type="KEGG" id="sgbi:P3F81_10945"/>
<reference evidence="1" key="1">
    <citation type="submission" date="2023-03" db="EMBL/GenBank/DDBJ databases">
        <title>Selenobaculum gbiensis gen. nov. sp. nov., a new bacterium isolated from the gut microbiota of IBD patient.</title>
        <authorList>
            <person name="Yeo S."/>
            <person name="Park H."/>
            <person name="Huh C.S."/>
        </authorList>
    </citation>
    <scope>NUCLEOTIDE SEQUENCE</scope>
    <source>
        <strain evidence="1">ICN-92133</strain>
    </source>
</reference>
<evidence type="ECO:0000313" key="1">
    <source>
        <dbReference type="EMBL" id="WIW70396.1"/>
    </source>
</evidence>
<dbReference type="SUPFAM" id="SSF48452">
    <property type="entry name" value="TPR-like"/>
    <property type="match status" value="1"/>
</dbReference>
<dbReference type="SMART" id="SM00028">
    <property type="entry name" value="TPR"/>
    <property type="match status" value="4"/>
</dbReference>
<dbReference type="Pfam" id="PF13181">
    <property type="entry name" value="TPR_8"/>
    <property type="match status" value="2"/>
</dbReference>
<protein>
    <recommendedName>
        <fullName evidence="3">Tetratricopeptide repeat protein</fullName>
    </recommendedName>
</protein>
<dbReference type="RefSeq" id="WP_147670173.1">
    <property type="nucleotide sequence ID" value="NZ_CP120678.1"/>
</dbReference>
<accession>A0A9Y2ESJ2</accession>
<dbReference type="Proteomes" id="UP001243623">
    <property type="component" value="Chromosome"/>
</dbReference>
<dbReference type="AlphaFoldDB" id="A0A9Y2ESJ2"/>
<name>A0A9Y2ESJ2_9FIRM</name>
<keyword evidence="2" id="KW-1185">Reference proteome</keyword>
<sequence>MGKCSRKMKRKVQLGNKQNLREKQLPQDFLDALERIREYKDNGCYDDGLQACIDLFEKYGVKADAAYEVAELYYLSGDYEHCAIWCENTLNLDNQKVDVYLLLSKIALLKDQLANALALLEKIIIITNSDIVHYREDMEELLNLVLIDYDESDVQSRYPLVWKTLKNINNNTSAEINYSDEQDDMIIADNIYEAKIEELQLAIMKEPISLIQKITLCHKKAAEFYKNGDFNNALEFLKLAMTIDNTNNITLKNMGFLLVKMGKEEEAKAYFKKIEEVDLMIIDMIN</sequence>
<evidence type="ECO:0000313" key="2">
    <source>
        <dbReference type="Proteomes" id="UP001243623"/>
    </source>
</evidence>
<dbReference type="InterPro" id="IPR019734">
    <property type="entry name" value="TPR_rpt"/>
</dbReference>